<dbReference type="Pfam" id="PF00172">
    <property type="entry name" value="Zn_clus"/>
    <property type="match status" value="1"/>
</dbReference>
<dbReference type="PANTHER" id="PTHR47338:SF25">
    <property type="entry name" value="TRANSCRIPTION FACTOR"/>
    <property type="match status" value="1"/>
</dbReference>
<comment type="subcellular location">
    <subcellularLocation>
        <location evidence="1">Nucleus</location>
    </subcellularLocation>
</comment>
<evidence type="ECO:0000256" key="5">
    <source>
        <dbReference type="ARBA" id="ARBA00023242"/>
    </source>
</evidence>
<dbReference type="Gene3D" id="4.10.240.10">
    <property type="entry name" value="Zn(2)-C6 fungal-type DNA-binding domain"/>
    <property type="match status" value="1"/>
</dbReference>
<name>A0A9P4XBH0_9HYPO</name>
<dbReference type="Pfam" id="PF04082">
    <property type="entry name" value="Fungal_trans"/>
    <property type="match status" value="1"/>
</dbReference>
<dbReference type="GO" id="GO:0008270">
    <property type="term" value="F:zinc ion binding"/>
    <property type="evidence" value="ECO:0007669"/>
    <property type="project" value="InterPro"/>
</dbReference>
<feature type="region of interest" description="Disordered" evidence="6">
    <location>
        <begin position="54"/>
        <end position="89"/>
    </location>
</feature>
<dbReference type="SMART" id="SM00906">
    <property type="entry name" value="Fungal_trans"/>
    <property type="match status" value="1"/>
</dbReference>
<keyword evidence="4" id="KW-0804">Transcription</keyword>
<proteinExistence type="predicted"/>
<evidence type="ECO:0000256" key="4">
    <source>
        <dbReference type="ARBA" id="ARBA00023163"/>
    </source>
</evidence>
<keyword evidence="9" id="KW-1185">Reference proteome</keyword>
<dbReference type="CDD" id="cd00067">
    <property type="entry name" value="GAL4"/>
    <property type="match status" value="1"/>
</dbReference>
<evidence type="ECO:0000313" key="9">
    <source>
        <dbReference type="Proteomes" id="UP000801864"/>
    </source>
</evidence>
<organism evidence="8 9">
    <name type="scientific">Trichoderma lentiforme</name>
    <dbReference type="NCBI Taxonomy" id="1567552"/>
    <lineage>
        <taxon>Eukaryota</taxon>
        <taxon>Fungi</taxon>
        <taxon>Dikarya</taxon>
        <taxon>Ascomycota</taxon>
        <taxon>Pezizomycotina</taxon>
        <taxon>Sordariomycetes</taxon>
        <taxon>Hypocreomycetidae</taxon>
        <taxon>Hypocreales</taxon>
        <taxon>Hypocreaceae</taxon>
        <taxon>Trichoderma</taxon>
    </lineage>
</organism>
<dbReference type="Proteomes" id="UP000801864">
    <property type="component" value="Unassembled WGS sequence"/>
</dbReference>
<dbReference type="InterPro" id="IPR001138">
    <property type="entry name" value="Zn2Cys6_DnaBD"/>
</dbReference>
<feature type="compositionally biased region" description="Polar residues" evidence="6">
    <location>
        <begin position="73"/>
        <end position="84"/>
    </location>
</feature>
<dbReference type="EMBL" id="QLNT01000016">
    <property type="protein sequence ID" value="KAF3066844.1"/>
    <property type="molecule type" value="Genomic_DNA"/>
</dbReference>
<evidence type="ECO:0000256" key="2">
    <source>
        <dbReference type="ARBA" id="ARBA00022723"/>
    </source>
</evidence>
<evidence type="ECO:0000256" key="3">
    <source>
        <dbReference type="ARBA" id="ARBA00023015"/>
    </source>
</evidence>
<gene>
    <name evidence="8" type="ORF">CFAM422_008734</name>
</gene>
<dbReference type="CDD" id="cd12148">
    <property type="entry name" value="fungal_TF_MHR"/>
    <property type="match status" value="1"/>
</dbReference>
<evidence type="ECO:0000259" key="7">
    <source>
        <dbReference type="SMART" id="SM00906"/>
    </source>
</evidence>
<protein>
    <recommendedName>
        <fullName evidence="7">Xylanolytic transcriptional activator regulatory domain-containing protein</fullName>
    </recommendedName>
</protein>
<dbReference type="SUPFAM" id="SSF57701">
    <property type="entry name" value="Zn2/Cys6 DNA-binding domain"/>
    <property type="match status" value="1"/>
</dbReference>
<dbReference type="AlphaFoldDB" id="A0A9P4XBH0"/>
<dbReference type="GO" id="GO:0000981">
    <property type="term" value="F:DNA-binding transcription factor activity, RNA polymerase II-specific"/>
    <property type="evidence" value="ECO:0007669"/>
    <property type="project" value="InterPro"/>
</dbReference>
<comment type="caution">
    <text evidence="8">The sequence shown here is derived from an EMBL/GenBank/DDBJ whole genome shotgun (WGS) entry which is preliminary data.</text>
</comment>
<sequence length="655" mass="73839">MIQVGISVICSHPFVSGSRRRKIKCDGVKPTCQTCKKRKVMCLWQKMPASDGSTNVGRLEIDGLNSPQKKRPQSATSPDNSDSIARNFPDSPQLERLIDIFFSRHHDVELCSLFHKPSWDVLLLRERSPFLTTSIMALSALYVPDVEARAEFGFASASDLSEHYTQIATNYARELSYEPTVYTVQANLILGLRELLASNIMKCWLHVGTAIRMANLRLGSEYSLRLSPRLKEIRRRTFWACFLMDRLVAYCGGGPHMIMALAIRVQLPCPENVFSFDEEYSGPYLSDILQPSQLSQLGIVPFFIYAVHLWGDMALLHSAGGRRWYTKKPTDPYSEFHQKEQAISDFIDRLPATARWSAHNYKLFQSTSQAQSFVNLHFVLHHAQCVMHQEYLPQLDSPLDDISGVGHETRVVPERYDSAGLSLDYYDEEIINKCMANAGAIATMATALFNGNDKDKAALQSIFTANALMTASSVLLWAQYTQISDSDLQTESKSRSDTILQIIKSWIPKWKVASAWAETLEMLQKLYHVAYSTPDEYHGFNREDGRDETQDSTLLIEEPDAGNDPDPGLIQGDVILDTAGVYQRLIDKARMIMITPLEPEEIKKKKLRIYLGSLSRNMWGHSSLQTFDGPSLSPDGQGDLIFNFGPLDNNLSLDI</sequence>
<keyword evidence="2" id="KW-0479">Metal-binding</keyword>
<dbReference type="InterPro" id="IPR050815">
    <property type="entry name" value="TF_fung"/>
</dbReference>
<feature type="domain" description="Xylanolytic transcriptional activator regulatory" evidence="7">
    <location>
        <begin position="203"/>
        <end position="274"/>
    </location>
</feature>
<evidence type="ECO:0000313" key="8">
    <source>
        <dbReference type="EMBL" id="KAF3066844.1"/>
    </source>
</evidence>
<evidence type="ECO:0000256" key="6">
    <source>
        <dbReference type="SAM" id="MobiDB-lite"/>
    </source>
</evidence>
<dbReference type="GO" id="GO:0006351">
    <property type="term" value="P:DNA-templated transcription"/>
    <property type="evidence" value="ECO:0007669"/>
    <property type="project" value="InterPro"/>
</dbReference>
<reference evidence="8 9" key="1">
    <citation type="submission" date="2018-06" db="EMBL/GenBank/DDBJ databases">
        <title>Genome analysis of cellulolytic fungus Trichoderma lentiforme CFAM-422.</title>
        <authorList>
            <person name="Steindorff A.S."/>
            <person name="Formighieri E.F."/>
            <person name="Midorikawa G.E.O."/>
            <person name="Tamietti M.S."/>
            <person name="Ramos E.Z."/>
            <person name="Silva A.S."/>
            <person name="Bon E.P.S."/>
            <person name="Mendes T.D."/>
            <person name="Damaso M.C.T."/>
            <person name="Favaro L.C.L."/>
        </authorList>
    </citation>
    <scope>NUCLEOTIDE SEQUENCE [LARGE SCALE GENOMIC DNA]</scope>
    <source>
        <strain evidence="8 9">CFAM-422</strain>
    </source>
</reference>
<evidence type="ECO:0000256" key="1">
    <source>
        <dbReference type="ARBA" id="ARBA00004123"/>
    </source>
</evidence>
<dbReference type="InterPro" id="IPR007219">
    <property type="entry name" value="XnlR_reg_dom"/>
</dbReference>
<dbReference type="PANTHER" id="PTHR47338">
    <property type="entry name" value="ZN(II)2CYS6 TRANSCRIPTION FACTOR (EUROFUNG)-RELATED"/>
    <property type="match status" value="1"/>
</dbReference>
<accession>A0A9P4XBH0</accession>
<keyword evidence="5" id="KW-0539">Nucleus</keyword>
<keyword evidence="3" id="KW-0805">Transcription regulation</keyword>
<dbReference type="GO" id="GO:0005634">
    <property type="term" value="C:nucleus"/>
    <property type="evidence" value="ECO:0007669"/>
    <property type="project" value="UniProtKB-SubCell"/>
</dbReference>
<dbReference type="GO" id="GO:0003677">
    <property type="term" value="F:DNA binding"/>
    <property type="evidence" value="ECO:0007669"/>
    <property type="project" value="InterPro"/>
</dbReference>
<dbReference type="InterPro" id="IPR036864">
    <property type="entry name" value="Zn2-C6_fun-type_DNA-bd_sf"/>
</dbReference>